<evidence type="ECO:0000313" key="1">
    <source>
        <dbReference type="EMBL" id="KAA6324362.1"/>
    </source>
</evidence>
<gene>
    <name evidence="1" type="ORF">EZS27_026300</name>
</gene>
<organism evidence="1">
    <name type="scientific">termite gut metagenome</name>
    <dbReference type="NCBI Taxonomy" id="433724"/>
    <lineage>
        <taxon>unclassified sequences</taxon>
        <taxon>metagenomes</taxon>
        <taxon>organismal metagenomes</taxon>
    </lineage>
</organism>
<reference evidence="1" key="1">
    <citation type="submission" date="2019-03" db="EMBL/GenBank/DDBJ databases">
        <title>Single cell metagenomics reveals metabolic interactions within the superorganism composed of flagellate Streblomastix strix and complex community of Bacteroidetes bacteria on its surface.</title>
        <authorList>
            <person name="Treitli S.C."/>
            <person name="Kolisko M."/>
            <person name="Husnik F."/>
            <person name="Keeling P."/>
            <person name="Hampl V."/>
        </authorList>
    </citation>
    <scope>NUCLEOTIDE SEQUENCE</scope>
    <source>
        <strain evidence="1">STM</strain>
    </source>
</reference>
<proteinExistence type="predicted"/>
<sequence length="42" mass="5042">MLEHRVLLVILNKRITKQNKENIEKRKTAIIEYITTVYSDLL</sequence>
<dbReference type="EMBL" id="SNRY01002588">
    <property type="protein sequence ID" value="KAA6324362.1"/>
    <property type="molecule type" value="Genomic_DNA"/>
</dbReference>
<protein>
    <submittedName>
        <fullName evidence="1">Uncharacterized protein</fullName>
    </submittedName>
</protein>
<accession>A0A5J4QS33</accession>
<dbReference type="AlphaFoldDB" id="A0A5J4QS33"/>
<name>A0A5J4QS33_9ZZZZ</name>
<comment type="caution">
    <text evidence="1">The sequence shown here is derived from an EMBL/GenBank/DDBJ whole genome shotgun (WGS) entry which is preliminary data.</text>
</comment>